<feature type="transmembrane region" description="Helical" evidence="1">
    <location>
        <begin position="50"/>
        <end position="68"/>
    </location>
</feature>
<reference evidence="2 3" key="1">
    <citation type="journal article" date="2010" name="Proc. Natl. Acad. Sci. U.S.A.">
        <title>Enigmatic, ultrasmall, uncultivated Archaea.</title>
        <authorList>
            <person name="Baker B.J."/>
            <person name="Comolli L.R."/>
            <person name="Dick G.J."/>
            <person name="Hauser L.J."/>
            <person name="Hyatt D."/>
            <person name="Dill B.D."/>
            <person name="Land M.L."/>
            <person name="Verberkmoes N.C."/>
            <person name="Hettich R.L."/>
            <person name="Banfield J.F."/>
        </authorList>
    </citation>
    <scope>NUCLEOTIDE SEQUENCE [LARGE SCALE GENOMIC DNA]</scope>
</reference>
<feature type="transmembrane region" description="Helical" evidence="1">
    <location>
        <begin position="20"/>
        <end position="38"/>
    </location>
</feature>
<dbReference type="EMBL" id="GG745614">
    <property type="protein sequence ID" value="EFD92244.1"/>
    <property type="molecule type" value="Genomic_DNA"/>
</dbReference>
<dbReference type="AlphaFoldDB" id="D6GX21"/>
<protein>
    <submittedName>
        <fullName evidence="2">Uncharacterized protein</fullName>
    </submittedName>
</protein>
<organism evidence="2 3">
    <name type="scientific">Candidatus Parvarchaeum acidophilus ARMAN-5</name>
    <dbReference type="NCBI Taxonomy" id="662762"/>
    <lineage>
        <taxon>Archaea</taxon>
        <taxon>Candidatus Parvarchaeota</taxon>
        <taxon>Candidatus Parvarchaeum</taxon>
    </lineage>
</organism>
<evidence type="ECO:0000256" key="1">
    <source>
        <dbReference type="SAM" id="Phobius"/>
    </source>
</evidence>
<evidence type="ECO:0000313" key="2">
    <source>
        <dbReference type="EMBL" id="EFD92244.1"/>
    </source>
</evidence>
<keyword evidence="1" id="KW-0812">Transmembrane</keyword>
<proteinExistence type="predicted"/>
<name>D6GX21_PARA5</name>
<evidence type="ECO:0000313" key="3">
    <source>
        <dbReference type="Proteomes" id="UP000009376"/>
    </source>
</evidence>
<keyword evidence="1" id="KW-1133">Transmembrane helix</keyword>
<gene>
    <name evidence="2" type="ORF">BJBARM5_1045</name>
</gene>
<sequence>MEKMDDILDKKTQKGKYASYIMGVAGVTMASAGTYYLATNPKSGYGLLDGVITTLGVSYFTLAILSLYNKKEKKNELKD</sequence>
<keyword evidence="1" id="KW-0472">Membrane</keyword>
<accession>D6GX21</accession>
<dbReference type="Proteomes" id="UP000009376">
    <property type="component" value="Unassembled WGS sequence"/>
</dbReference>